<keyword evidence="3" id="KW-1185">Reference proteome</keyword>
<organism evidence="2 3">
    <name type="scientific">Kingdonia uniflora</name>
    <dbReference type="NCBI Taxonomy" id="39325"/>
    <lineage>
        <taxon>Eukaryota</taxon>
        <taxon>Viridiplantae</taxon>
        <taxon>Streptophyta</taxon>
        <taxon>Embryophyta</taxon>
        <taxon>Tracheophyta</taxon>
        <taxon>Spermatophyta</taxon>
        <taxon>Magnoliopsida</taxon>
        <taxon>Ranunculales</taxon>
        <taxon>Circaeasteraceae</taxon>
        <taxon>Kingdonia</taxon>
    </lineage>
</organism>
<evidence type="ECO:0000313" key="3">
    <source>
        <dbReference type="Proteomes" id="UP000541444"/>
    </source>
</evidence>
<dbReference type="AlphaFoldDB" id="A0A7J7P4J7"/>
<reference evidence="2 3" key="1">
    <citation type="journal article" date="2020" name="IScience">
        <title>Genome Sequencing of the Endangered Kingdonia uniflora (Circaeasteraceae, Ranunculales) Reveals Potential Mechanisms of Evolutionary Specialization.</title>
        <authorList>
            <person name="Sun Y."/>
            <person name="Deng T."/>
            <person name="Zhang A."/>
            <person name="Moore M.J."/>
            <person name="Landis J.B."/>
            <person name="Lin N."/>
            <person name="Zhang H."/>
            <person name="Zhang X."/>
            <person name="Huang J."/>
            <person name="Zhang X."/>
            <person name="Sun H."/>
            <person name="Wang H."/>
        </authorList>
    </citation>
    <scope>NUCLEOTIDE SEQUENCE [LARGE SCALE GENOMIC DNA]</scope>
    <source>
        <strain evidence="2">TB1705</strain>
        <tissue evidence="2">Leaf</tissue>
    </source>
</reference>
<dbReference type="Proteomes" id="UP000541444">
    <property type="component" value="Unassembled WGS sequence"/>
</dbReference>
<feature type="region of interest" description="Disordered" evidence="1">
    <location>
        <begin position="1"/>
        <end position="31"/>
    </location>
</feature>
<proteinExistence type="predicted"/>
<gene>
    <name evidence="2" type="ORF">GIB67_034143</name>
</gene>
<dbReference type="EMBL" id="JACGCM010000270">
    <property type="protein sequence ID" value="KAF6174386.1"/>
    <property type="molecule type" value="Genomic_DNA"/>
</dbReference>
<comment type="caution">
    <text evidence="2">The sequence shown here is derived from an EMBL/GenBank/DDBJ whole genome shotgun (WGS) entry which is preliminary data.</text>
</comment>
<sequence>MEKIDSTPSGRLEGMKNNSNTQGRNGVADADSSKVLTIEEAPFVANTDIAMEPTNKEETLEGDAYLMVIHKGWVTLAKAILNSIPIHNMAVYKWSRLLIKEGDNILKNYIWTGDPTKRKGVTLKWEKGTKDWAIFLKSKFSTKSGDTIRNHKPSTIWSGIQTRVALSKSYIGWLIGDGKKIDFWRDTWATKIPLMEYIELPINMWK</sequence>
<evidence type="ECO:0000313" key="2">
    <source>
        <dbReference type="EMBL" id="KAF6174386.1"/>
    </source>
</evidence>
<evidence type="ECO:0000256" key="1">
    <source>
        <dbReference type="SAM" id="MobiDB-lite"/>
    </source>
</evidence>
<name>A0A7J7P4J7_9MAGN</name>
<accession>A0A7J7P4J7</accession>
<protein>
    <submittedName>
        <fullName evidence="2">Uncharacterized protein</fullName>
    </submittedName>
</protein>